<feature type="transmembrane region" description="Helical" evidence="1">
    <location>
        <begin position="13"/>
        <end position="32"/>
    </location>
</feature>
<accession>A0A7G9KZX8</accession>
<feature type="transmembrane region" description="Helical" evidence="1">
    <location>
        <begin position="167"/>
        <end position="187"/>
    </location>
</feature>
<keyword evidence="3" id="KW-1185">Reference proteome</keyword>
<organism evidence="2 3">
    <name type="scientific">Sphingomonas sabuli</name>
    <dbReference type="NCBI Taxonomy" id="2764186"/>
    <lineage>
        <taxon>Bacteria</taxon>
        <taxon>Pseudomonadati</taxon>
        <taxon>Pseudomonadota</taxon>
        <taxon>Alphaproteobacteria</taxon>
        <taxon>Sphingomonadales</taxon>
        <taxon>Sphingomonadaceae</taxon>
        <taxon>Sphingomonas</taxon>
    </lineage>
</organism>
<sequence>MNVFAFLKSLDEILYEVVSWLLFYPLTLWRVIRHPLDMMKRAYTEVASAGENRFDDALSPPLLLLLTILVSHAIELSMIGQSVLVREQSGLAGYIKDDTSLILLRMVAFSIFPLVFATRAVRARNAILNRHTLEPEFYAQSYVNAPYALMVSIASTLLQVNDDTTKMIAVVLGGTSIVVFLAFETVWFRREMNLSTWRALGHVLRAYVEAALALSLVAFLIGGDVGL</sequence>
<protein>
    <recommendedName>
        <fullName evidence="4">Permease</fullName>
    </recommendedName>
</protein>
<evidence type="ECO:0000313" key="3">
    <source>
        <dbReference type="Proteomes" id="UP000515861"/>
    </source>
</evidence>
<feature type="transmembrane region" description="Helical" evidence="1">
    <location>
        <begin position="62"/>
        <end position="80"/>
    </location>
</feature>
<dbReference type="Proteomes" id="UP000515861">
    <property type="component" value="Chromosome"/>
</dbReference>
<keyword evidence="1" id="KW-0472">Membrane</keyword>
<proteinExistence type="predicted"/>
<keyword evidence="1" id="KW-1133">Transmembrane helix</keyword>
<reference evidence="2 3" key="1">
    <citation type="submission" date="2020-08" db="EMBL/GenBank/DDBJ databases">
        <title>Sphingomonas sp. sand1-3 16S ribosomal RNA gene Genome sequencing and assembly.</title>
        <authorList>
            <person name="Kang M."/>
        </authorList>
    </citation>
    <scope>NUCLEOTIDE SEQUENCE [LARGE SCALE GENOMIC DNA]</scope>
    <source>
        <strain evidence="3">sand1-3</strain>
    </source>
</reference>
<gene>
    <name evidence="2" type="ORF">H8M03_07695</name>
</gene>
<dbReference type="AlphaFoldDB" id="A0A7G9KZX8"/>
<name>A0A7G9KZX8_9SPHN</name>
<dbReference type="RefSeq" id="WP_187478883.1">
    <property type="nucleotide sequence ID" value="NZ_CP060697.1"/>
</dbReference>
<feature type="transmembrane region" description="Helical" evidence="1">
    <location>
        <begin position="199"/>
        <end position="221"/>
    </location>
</feature>
<dbReference type="EMBL" id="CP060697">
    <property type="protein sequence ID" value="QNM81927.1"/>
    <property type="molecule type" value="Genomic_DNA"/>
</dbReference>
<keyword evidence="1" id="KW-0812">Transmembrane</keyword>
<feature type="transmembrane region" description="Helical" evidence="1">
    <location>
        <begin position="142"/>
        <end position="161"/>
    </location>
</feature>
<evidence type="ECO:0008006" key="4">
    <source>
        <dbReference type="Google" id="ProtNLM"/>
    </source>
</evidence>
<evidence type="ECO:0000256" key="1">
    <source>
        <dbReference type="SAM" id="Phobius"/>
    </source>
</evidence>
<dbReference type="KEGG" id="ssau:H8M03_07695"/>
<evidence type="ECO:0000313" key="2">
    <source>
        <dbReference type="EMBL" id="QNM81927.1"/>
    </source>
</evidence>
<feature type="transmembrane region" description="Helical" evidence="1">
    <location>
        <begin position="100"/>
        <end position="121"/>
    </location>
</feature>